<dbReference type="EMBL" id="GL883118">
    <property type="protein sequence ID" value="EGG04421.1"/>
    <property type="molecule type" value="Genomic_DNA"/>
</dbReference>
<name>F4RT06_MELLP</name>
<accession>F4RT06</accession>
<dbReference type="KEGG" id="mlr:MELLADRAFT_72374"/>
<dbReference type="PANTHER" id="PTHR40633">
    <property type="entry name" value="MATRIX PROTEIN, PUTATIVE (AFU_ORTHOLOGUE AFUA_8G05410)-RELATED"/>
    <property type="match status" value="1"/>
</dbReference>
<dbReference type="InterPro" id="IPR052982">
    <property type="entry name" value="SRP1/TIP1-like"/>
</dbReference>
<dbReference type="VEuPathDB" id="FungiDB:MELLADRAFT_72374"/>
<keyword evidence="4" id="KW-1185">Reference proteome</keyword>
<feature type="signal peptide" evidence="2">
    <location>
        <begin position="1"/>
        <end position="17"/>
    </location>
</feature>
<dbReference type="Proteomes" id="UP000001072">
    <property type="component" value="Unassembled WGS sequence"/>
</dbReference>
<dbReference type="OrthoDB" id="2432613at2759"/>
<evidence type="ECO:0008006" key="5">
    <source>
        <dbReference type="Google" id="ProtNLM"/>
    </source>
</evidence>
<evidence type="ECO:0000256" key="1">
    <source>
        <dbReference type="SAM" id="MobiDB-lite"/>
    </source>
</evidence>
<evidence type="ECO:0000313" key="4">
    <source>
        <dbReference type="Proteomes" id="UP000001072"/>
    </source>
</evidence>
<feature type="compositionally biased region" description="Polar residues" evidence="1">
    <location>
        <begin position="117"/>
        <end position="131"/>
    </location>
</feature>
<dbReference type="InParanoid" id="F4RT06"/>
<feature type="chain" id="PRO_5003321766" description="Secreted protein" evidence="2">
    <location>
        <begin position="18"/>
        <end position="282"/>
    </location>
</feature>
<dbReference type="PANTHER" id="PTHR40633:SF1">
    <property type="entry name" value="GPI ANCHORED SERINE-THREONINE RICH PROTEIN (AFU_ORTHOLOGUE AFUA_1G03630)"/>
    <property type="match status" value="1"/>
</dbReference>
<dbReference type="GeneID" id="18932086"/>
<dbReference type="AlphaFoldDB" id="F4RT06"/>
<feature type="region of interest" description="Disordered" evidence="1">
    <location>
        <begin position="117"/>
        <end position="256"/>
    </location>
</feature>
<dbReference type="RefSeq" id="XP_007412212.1">
    <property type="nucleotide sequence ID" value="XM_007412150.1"/>
</dbReference>
<dbReference type="eggNOG" id="ENOG502S56Q">
    <property type="taxonomic scope" value="Eukaryota"/>
</dbReference>
<evidence type="ECO:0000313" key="3">
    <source>
        <dbReference type="EMBL" id="EGG04421.1"/>
    </source>
</evidence>
<reference evidence="4" key="1">
    <citation type="journal article" date="2011" name="Proc. Natl. Acad. Sci. U.S.A.">
        <title>Obligate biotrophy features unraveled by the genomic analysis of rust fungi.</title>
        <authorList>
            <person name="Duplessis S."/>
            <person name="Cuomo C.A."/>
            <person name="Lin Y.-C."/>
            <person name="Aerts A."/>
            <person name="Tisserant E."/>
            <person name="Veneault-Fourrey C."/>
            <person name="Joly D.L."/>
            <person name="Hacquard S."/>
            <person name="Amselem J."/>
            <person name="Cantarel B.L."/>
            <person name="Chiu R."/>
            <person name="Coutinho P.M."/>
            <person name="Feau N."/>
            <person name="Field M."/>
            <person name="Frey P."/>
            <person name="Gelhaye E."/>
            <person name="Goldberg J."/>
            <person name="Grabherr M.G."/>
            <person name="Kodira C.D."/>
            <person name="Kohler A."/>
            <person name="Kuees U."/>
            <person name="Lindquist E.A."/>
            <person name="Lucas S.M."/>
            <person name="Mago R."/>
            <person name="Mauceli E."/>
            <person name="Morin E."/>
            <person name="Murat C."/>
            <person name="Pangilinan J.L."/>
            <person name="Park R."/>
            <person name="Pearson M."/>
            <person name="Quesneville H."/>
            <person name="Rouhier N."/>
            <person name="Sakthikumar S."/>
            <person name="Salamov A.A."/>
            <person name="Schmutz J."/>
            <person name="Selles B."/>
            <person name="Shapiro H."/>
            <person name="Tanguay P."/>
            <person name="Tuskan G.A."/>
            <person name="Henrissat B."/>
            <person name="Van de Peer Y."/>
            <person name="Rouze P."/>
            <person name="Ellis J.G."/>
            <person name="Dodds P.N."/>
            <person name="Schein J.E."/>
            <person name="Zhong S."/>
            <person name="Hamelin R.C."/>
            <person name="Grigoriev I.V."/>
            <person name="Szabo L.J."/>
            <person name="Martin F."/>
        </authorList>
    </citation>
    <scope>NUCLEOTIDE SEQUENCE [LARGE SCALE GENOMIC DNA]</scope>
    <source>
        <strain evidence="4">98AG31 / pathotype 3-4-7</strain>
    </source>
</reference>
<organism evidence="4">
    <name type="scientific">Melampsora larici-populina (strain 98AG31 / pathotype 3-4-7)</name>
    <name type="common">Poplar leaf rust fungus</name>
    <dbReference type="NCBI Taxonomy" id="747676"/>
    <lineage>
        <taxon>Eukaryota</taxon>
        <taxon>Fungi</taxon>
        <taxon>Dikarya</taxon>
        <taxon>Basidiomycota</taxon>
        <taxon>Pucciniomycotina</taxon>
        <taxon>Pucciniomycetes</taxon>
        <taxon>Pucciniales</taxon>
        <taxon>Melampsoraceae</taxon>
        <taxon>Melampsora</taxon>
    </lineage>
</organism>
<sequence length="282" mass="27862">MNSLAFLILLGTSAVRAGVTPTAPGPGQVFNEGSDCTIQWNLDTTGKWTSFSIDLKTGSNQAMQLVTNVASGLDGTKGATSHSWKCPDVTPNSAIYFYEFSQAGESTTWTTRFTIASSSGATTPPTESTQPDGKKIPWGTGSLANGATPTPSTTPSTSAANTSTTMNTTTAQNTTGYNTTANQSTANTTVSPTPSGATTSTPVVGGATTSTSAGTSSVGTSSVGTSKSGSSTPGSSGIATGSSALSNTTGGAATTSGASSLHAMASCVTLATVLSFTLSVLA</sequence>
<keyword evidence="2" id="KW-0732">Signal</keyword>
<protein>
    <recommendedName>
        <fullName evidence="5">Secreted protein</fullName>
    </recommendedName>
</protein>
<dbReference type="STRING" id="747676.F4RT06"/>
<dbReference type="HOGENOM" id="CLU_078127_3_0_1"/>
<gene>
    <name evidence="3" type="ORF">MELLADRAFT_72374</name>
</gene>
<evidence type="ECO:0000256" key="2">
    <source>
        <dbReference type="SAM" id="SignalP"/>
    </source>
</evidence>
<proteinExistence type="predicted"/>
<feature type="compositionally biased region" description="Low complexity" evidence="1">
    <location>
        <begin position="144"/>
        <end position="256"/>
    </location>
</feature>